<dbReference type="InterPro" id="IPR036102">
    <property type="entry name" value="OsmC/Ohrsf"/>
</dbReference>
<evidence type="ECO:0000313" key="2">
    <source>
        <dbReference type="EMBL" id="TCT37839.1"/>
    </source>
</evidence>
<accession>A0A4R3NR24</accession>
<keyword evidence="3" id="KW-1185">Reference proteome</keyword>
<name>A0A4R3NR24_9HYPH</name>
<gene>
    <name evidence="2" type="ORF">EDC90_101625</name>
</gene>
<dbReference type="SUPFAM" id="SSF82784">
    <property type="entry name" value="OsmC-like"/>
    <property type="match status" value="1"/>
</dbReference>
<protein>
    <submittedName>
        <fullName evidence="2">Ohr subfamily peroxiredoxin</fullName>
    </submittedName>
</protein>
<dbReference type="GO" id="GO:0006979">
    <property type="term" value="P:response to oxidative stress"/>
    <property type="evidence" value="ECO:0007669"/>
    <property type="project" value="InterPro"/>
</dbReference>
<dbReference type="EMBL" id="SMAR01000016">
    <property type="protein sequence ID" value="TCT37839.1"/>
    <property type="molecule type" value="Genomic_DNA"/>
</dbReference>
<dbReference type="InterPro" id="IPR003718">
    <property type="entry name" value="OsmC/Ohr_fam"/>
</dbReference>
<dbReference type="AlphaFoldDB" id="A0A4R3NR24"/>
<comment type="similarity">
    <text evidence="1">Belongs to the OsmC/Ohr family.</text>
</comment>
<dbReference type="PANTHER" id="PTHR33797:SF2">
    <property type="entry name" value="ORGANIC HYDROPEROXIDE RESISTANCE PROTEIN-LIKE"/>
    <property type="match status" value="1"/>
</dbReference>
<dbReference type="PANTHER" id="PTHR33797">
    <property type="entry name" value="ORGANIC HYDROPEROXIDE RESISTANCE PROTEIN-LIKE"/>
    <property type="match status" value="1"/>
</dbReference>
<organism evidence="2 3">
    <name type="scientific">Martelella mediterranea</name>
    <dbReference type="NCBI Taxonomy" id="293089"/>
    <lineage>
        <taxon>Bacteria</taxon>
        <taxon>Pseudomonadati</taxon>
        <taxon>Pseudomonadota</taxon>
        <taxon>Alphaproteobacteria</taxon>
        <taxon>Hyphomicrobiales</taxon>
        <taxon>Aurantimonadaceae</taxon>
        <taxon>Martelella</taxon>
    </lineage>
</organism>
<proteinExistence type="inferred from homology"/>
<dbReference type="InterPro" id="IPR019953">
    <property type="entry name" value="OHR"/>
</dbReference>
<dbReference type="Pfam" id="PF02566">
    <property type="entry name" value="OsmC"/>
    <property type="match status" value="1"/>
</dbReference>
<dbReference type="NCBIfam" id="TIGR03561">
    <property type="entry name" value="organ_hyd_perox"/>
    <property type="match status" value="1"/>
</dbReference>
<dbReference type="Proteomes" id="UP000295097">
    <property type="component" value="Unassembled WGS sequence"/>
</dbReference>
<sequence length="142" mass="14747">MIKKLYTTKAISTGGREGSVKTEDGALEVNLSLPKEMGGPGAEGNNPEQLFAAGYAACFNSALQNVAGQKKVKLPAETTVSATVGVGPRDDGEGFGIEAELTVSLPGLDRETAEALVNQAHIVCPYSHALRVSYEVPVSVAD</sequence>
<comment type="caution">
    <text evidence="2">The sequence shown here is derived from an EMBL/GenBank/DDBJ whole genome shotgun (WGS) entry which is preliminary data.</text>
</comment>
<dbReference type="Gene3D" id="2.20.25.10">
    <property type="match status" value="1"/>
</dbReference>
<evidence type="ECO:0000313" key="3">
    <source>
        <dbReference type="Proteomes" id="UP000295097"/>
    </source>
</evidence>
<dbReference type="Gene3D" id="3.30.300.20">
    <property type="match status" value="1"/>
</dbReference>
<dbReference type="InterPro" id="IPR015946">
    <property type="entry name" value="KH_dom-like_a/b"/>
</dbReference>
<evidence type="ECO:0000256" key="1">
    <source>
        <dbReference type="ARBA" id="ARBA00007378"/>
    </source>
</evidence>
<reference evidence="2 3" key="1">
    <citation type="submission" date="2019-03" db="EMBL/GenBank/DDBJ databases">
        <title>Freshwater and sediment microbial communities from various areas in North America, analyzing microbe dynamics in response to fracking.</title>
        <authorList>
            <person name="Lamendella R."/>
        </authorList>
    </citation>
    <scope>NUCLEOTIDE SEQUENCE [LARGE SCALE GENOMIC DNA]</scope>
    <source>
        <strain evidence="2 3">175.2</strain>
    </source>
</reference>